<organism evidence="6 7">
    <name type="scientific">Bacillus yapensis</name>
    <dbReference type="NCBI Taxonomy" id="2492960"/>
    <lineage>
        <taxon>Bacteria</taxon>
        <taxon>Bacillati</taxon>
        <taxon>Bacillota</taxon>
        <taxon>Bacilli</taxon>
        <taxon>Bacillales</taxon>
        <taxon>Bacillaceae</taxon>
        <taxon>Bacillus</taxon>
    </lineage>
</organism>
<keyword evidence="4" id="KW-0175">Coiled coil</keyword>
<dbReference type="EMBL" id="RXNT01000002">
    <property type="protein sequence ID" value="RTR35705.1"/>
    <property type="molecule type" value="Genomic_DNA"/>
</dbReference>
<dbReference type="InterPro" id="IPR038729">
    <property type="entry name" value="Rad50/SbcC_AAA"/>
</dbReference>
<reference evidence="6 7" key="1">
    <citation type="submission" date="2018-12" db="EMBL/GenBank/DDBJ databases">
        <title>Bacillus yapensis draft genome sequence.</title>
        <authorList>
            <person name="Yu L."/>
            <person name="Xu X."/>
            <person name="Tang X."/>
        </authorList>
    </citation>
    <scope>NUCLEOTIDE SEQUENCE [LARGE SCALE GENOMIC DNA]</scope>
    <source>
        <strain evidence="6 7">XXST-01</strain>
    </source>
</reference>
<evidence type="ECO:0000313" key="6">
    <source>
        <dbReference type="EMBL" id="RTR35705.1"/>
    </source>
</evidence>
<comment type="caution">
    <text evidence="6">The sequence shown here is derived from an EMBL/GenBank/DDBJ whole genome shotgun (WGS) entry which is preliminary data.</text>
</comment>
<comment type="subunit">
    <text evidence="2">Heterodimer of SbcC and SbcD.</text>
</comment>
<dbReference type="Pfam" id="PF13476">
    <property type="entry name" value="AAA_23"/>
    <property type="match status" value="1"/>
</dbReference>
<dbReference type="RefSeq" id="WP_126406272.1">
    <property type="nucleotide sequence ID" value="NZ_RXNT01000002.1"/>
</dbReference>
<keyword evidence="7" id="KW-1185">Reference proteome</keyword>
<gene>
    <name evidence="6" type="ORF">EKG37_03470</name>
</gene>
<evidence type="ECO:0000256" key="1">
    <source>
        <dbReference type="ARBA" id="ARBA00006930"/>
    </source>
</evidence>
<protein>
    <recommendedName>
        <fullName evidence="3">Nuclease SbcCD subunit C</fullName>
    </recommendedName>
</protein>
<dbReference type="Gene3D" id="3.40.50.300">
    <property type="entry name" value="P-loop containing nucleotide triphosphate hydrolases"/>
    <property type="match status" value="2"/>
</dbReference>
<dbReference type="GO" id="GO:0016887">
    <property type="term" value="F:ATP hydrolysis activity"/>
    <property type="evidence" value="ECO:0007669"/>
    <property type="project" value="InterPro"/>
</dbReference>
<evidence type="ECO:0000256" key="4">
    <source>
        <dbReference type="SAM" id="Coils"/>
    </source>
</evidence>
<dbReference type="PANTHER" id="PTHR32114">
    <property type="entry name" value="ABC TRANSPORTER ABCH.3"/>
    <property type="match status" value="1"/>
</dbReference>
<feature type="coiled-coil region" evidence="4">
    <location>
        <begin position="387"/>
        <end position="459"/>
    </location>
</feature>
<dbReference type="Proteomes" id="UP000271374">
    <property type="component" value="Unassembled WGS sequence"/>
</dbReference>
<evidence type="ECO:0000256" key="2">
    <source>
        <dbReference type="ARBA" id="ARBA00011322"/>
    </source>
</evidence>
<feature type="coiled-coil region" evidence="4">
    <location>
        <begin position="241"/>
        <end position="275"/>
    </location>
</feature>
<dbReference type="Pfam" id="PF13558">
    <property type="entry name" value="SbcC_Walker_B"/>
    <property type="match status" value="1"/>
</dbReference>
<evidence type="ECO:0000256" key="3">
    <source>
        <dbReference type="ARBA" id="ARBA00013368"/>
    </source>
</evidence>
<dbReference type="GO" id="GO:0006302">
    <property type="term" value="P:double-strand break repair"/>
    <property type="evidence" value="ECO:0007669"/>
    <property type="project" value="InterPro"/>
</dbReference>
<dbReference type="AlphaFoldDB" id="A0A431WJX9"/>
<name>A0A431WJX9_9BACI</name>
<accession>A0A431WJX9</accession>
<feature type="coiled-coil region" evidence="4">
    <location>
        <begin position="777"/>
        <end position="871"/>
    </location>
</feature>
<comment type="similarity">
    <text evidence="1">Belongs to the SMC family. SbcC subfamily.</text>
</comment>
<dbReference type="PANTHER" id="PTHR32114:SF2">
    <property type="entry name" value="ABC TRANSPORTER ABCH.3"/>
    <property type="match status" value="1"/>
</dbReference>
<dbReference type="SUPFAM" id="SSF52540">
    <property type="entry name" value="P-loop containing nucleoside triphosphate hydrolases"/>
    <property type="match status" value="2"/>
</dbReference>
<dbReference type="OrthoDB" id="9795626at2"/>
<dbReference type="InterPro" id="IPR027417">
    <property type="entry name" value="P-loop_NTPase"/>
</dbReference>
<proteinExistence type="inferred from homology"/>
<evidence type="ECO:0000313" key="7">
    <source>
        <dbReference type="Proteomes" id="UP000271374"/>
    </source>
</evidence>
<evidence type="ECO:0000259" key="5">
    <source>
        <dbReference type="Pfam" id="PF13476"/>
    </source>
</evidence>
<feature type="domain" description="Rad50/SbcC-type AAA" evidence="5">
    <location>
        <begin position="5"/>
        <end position="260"/>
    </location>
</feature>
<sequence>MRPIKLTMQAFGPYAGTEVIDFASLGNRTMFVISGKTGAGKTTIFDGISYAIYGKASGEDRNGPELRSQFASDDLNTEVSLQFSLRGKSYFIKRSPQQDKKKERGDGYRTVGATAELYQFDEHGEQQLLAANVRDVEEKIKEIMLIDSNQFRQILMIPQGEFRKLLTSDSKEKEAILQRLFHTEIYKRVEEKLKEEATALKKSVEKQMEDRNLLIRKITALYNEELQDYLVNGSENDVLIFPLLEDEIEQMKEQLEAVSKEVNDKTKDKELLSQKLYDAEIILKNIKSRDELGARKIELEGQKDNIATKERVIDLANKAALLAKQDELCHRLSNEKKALLKDAEIREVRMAELRILLQQREEAWLKEKDREGERKVAQEAIHSLNQIKEEVKSFALLEQEVLKLENKLNQLKQQHSTEEERLKLLDEKLKLLQEEKSSLEKTDLLLLENDRKLDKLENELTLLTKYEEQQVRYKENTSLLETKKGIFGQTQARLEDAKLLVTELDNRWLHGQAANLASQLHDGEACPVCGSTTHPNPAAGSGTDLPNEEDLKAAKEQVVSLEQEKTAAESAFLEIQSRTNTMRDTIEDLLSDIVKVRNDFSENMVEPLKNQLLDDRKVLQLEQLKLSENKQKLAKITKELEATLEQKETIANTVVALNGTVNEASLTFTENRTKLEGLKVRIPEELRDYRKFEEKLQAAIQHQDLLQQRFEQTSRAFQETKERFASEESGLLTVRKHAEDKEKELDVERDAFVEQMKAQGFSDYKQFDAAKKSAGEIEQLGREIREYGQELRSVTDRYQELSEALKDVQIPDMEGLKLALHEVQEQITALNNTYTNLLIKKRDNEEIRDSILRINEEMKNLEERYNLVGELYDIARGQNASKITFERYVLAAFLDDILLEANGRLLKMTSGRYSMHRKKDRAKGNAQSGLELLVFDQYTGQERHVKTLSGGESFKAALSLALGLADVVQNYAGGVSLETMFIDEGFGTLDPESLDQAIEALIDIQSSGRLVGIISHVPELRERIDARLEVTATQIGSTTEFHLLNG</sequence>